<sequence length="401" mass="45381">MPNKKCILIIGDAVANTGFARVIYEIFYPLKDRYRLVQLGTNYFGDPHTWPWEIFPADVGSYSMGAHRIKDLVSNLRPDVIFMLQDPWALVSYFKELEEFPHIPTVVYASFNAADIDPLVLPWLGKANYLVVYTQFAKAALEKALQKQSDLVFPSIDVLPHGVDTDIFKPLGPDRSTSQKIAREAIYPKENNDLQNGFIVLNANRNQPRKRIDLTMEGFALFVKDKPSNVFLHLHMGLKDIGWDIKALEKRYQLEDRLIYSTDLDTPPNVSQASLNTIFNAASVGINTASSEGWGLLSFEQAAAGLAQIVPDHTSGRELWCDSAYLLPYTITLINPDTKINEHIIHPEDIALALEKAWSDKNDLALKEQLCYKNATKAAYNWARISKQWEVIIEDQLSILI</sequence>
<dbReference type="Proteomes" id="UP001596043">
    <property type="component" value="Unassembled WGS sequence"/>
</dbReference>
<proteinExistence type="predicted"/>
<reference evidence="2" key="1">
    <citation type="journal article" date="2019" name="Int. J. Syst. Evol. Microbiol.">
        <title>The Global Catalogue of Microorganisms (GCM) 10K type strain sequencing project: providing services to taxonomists for standard genome sequencing and annotation.</title>
        <authorList>
            <consortium name="The Broad Institute Genomics Platform"/>
            <consortium name="The Broad Institute Genome Sequencing Center for Infectious Disease"/>
            <person name="Wu L."/>
            <person name="Ma J."/>
        </authorList>
    </citation>
    <scope>NUCLEOTIDE SEQUENCE [LARGE SCALE GENOMIC DNA]</scope>
    <source>
        <strain evidence="2">YJ-61-S</strain>
    </source>
</reference>
<dbReference type="PANTHER" id="PTHR12526">
    <property type="entry name" value="GLYCOSYLTRANSFERASE"/>
    <property type="match status" value="1"/>
</dbReference>
<evidence type="ECO:0008006" key="3">
    <source>
        <dbReference type="Google" id="ProtNLM"/>
    </source>
</evidence>
<keyword evidence="2" id="KW-1185">Reference proteome</keyword>
<comment type="caution">
    <text evidence="1">The sequence shown here is derived from an EMBL/GenBank/DDBJ whole genome shotgun (WGS) entry which is preliminary data.</text>
</comment>
<accession>A0ABV9HYK8</accession>
<dbReference type="EMBL" id="JBHSFV010000005">
    <property type="protein sequence ID" value="MFC4634115.1"/>
    <property type="molecule type" value="Genomic_DNA"/>
</dbReference>
<gene>
    <name evidence="1" type="ORF">ACFO3O_09375</name>
</gene>
<dbReference type="Gene3D" id="3.40.50.11930">
    <property type="match status" value="1"/>
</dbReference>
<dbReference type="RefSeq" id="WP_379978342.1">
    <property type="nucleotide sequence ID" value="NZ_JBHSFV010000005.1"/>
</dbReference>
<dbReference type="SUPFAM" id="SSF53756">
    <property type="entry name" value="UDP-Glycosyltransferase/glycogen phosphorylase"/>
    <property type="match status" value="1"/>
</dbReference>
<evidence type="ECO:0000313" key="1">
    <source>
        <dbReference type="EMBL" id="MFC4634115.1"/>
    </source>
</evidence>
<evidence type="ECO:0000313" key="2">
    <source>
        <dbReference type="Proteomes" id="UP001596043"/>
    </source>
</evidence>
<organism evidence="1 2">
    <name type="scientific">Dokdonia ponticola</name>
    <dbReference type="NCBI Taxonomy" id="2041041"/>
    <lineage>
        <taxon>Bacteria</taxon>
        <taxon>Pseudomonadati</taxon>
        <taxon>Bacteroidota</taxon>
        <taxon>Flavobacteriia</taxon>
        <taxon>Flavobacteriales</taxon>
        <taxon>Flavobacteriaceae</taxon>
        <taxon>Dokdonia</taxon>
    </lineage>
</organism>
<dbReference type="Gene3D" id="3.40.50.2000">
    <property type="entry name" value="Glycogen Phosphorylase B"/>
    <property type="match status" value="1"/>
</dbReference>
<name>A0ABV9HYK8_9FLAO</name>
<protein>
    <recommendedName>
        <fullName evidence="3">Glycosyltransferase family 1 protein</fullName>
    </recommendedName>
</protein>